<dbReference type="AlphaFoldDB" id="A0A0J5IQS8"/>
<evidence type="ECO:0000313" key="2">
    <source>
        <dbReference type="Proteomes" id="UP000036277"/>
    </source>
</evidence>
<evidence type="ECO:0000313" key="1">
    <source>
        <dbReference type="EMBL" id="KMJ45555.1"/>
    </source>
</evidence>
<protein>
    <submittedName>
        <fullName evidence="1">Uncharacterized protein</fullName>
    </submittedName>
</protein>
<gene>
    <name evidence="1" type="ORF">AB204_08640</name>
</gene>
<reference evidence="1 2" key="1">
    <citation type="submission" date="2015-06" db="EMBL/GenBank/DDBJ databases">
        <title>Draft Whole-Genome Sequence of the Entomopathogenic Bacterium Xenorhabdus khoisanae.</title>
        <authorList>
            <person name="Naidoo S."/>
            <person name="Featherston J."/>
            <person name="Gray V.M."/>
        </authorList>
    </citation>
    <scope>NUCLEOTIDE SEQUENCE [LARGE SCALE GENOMIC DNA]</scope>
    <source>
        <strain evidence="1 2">MCB</strain>
    </source>
</reference>
<accession>A0A0J5IQS8</accession>
<dbReference type="PATRIC" id="fig|880157.4.peg.1826"/>
<dbReference type="Proteomes" id="UP000036277">
    <property type="component" value="Unassembled WGS sequence"/>
</dbReference>
<name>A0A0J5IQS8_9GAMM</name>
<keyword evidence="2" id="KW-1185">Reference proteome</keyword>
<comment type="caution">
    <text evidence="1">The sequence shown here is derived from an EMBL/GenBank/DDBJ whole genome shotgun (WGS) entry which is preliminary data.</text>
</comment>
<sequence length="67" mass="8146">MNFIIELGINRLSLSYKIYRKQLKLISFILQNKTLKKFISDYDYEWKHAILDNKGLKIALYLLYFLK</sequence>
<organism evidence="1 2">
    <name type="scientific">Xenorhabdus khoisanae</name>
    <dbReference type="NCBI Taxonomy" id="880157"/>
    <lineage>
        <taxon>Bacteria</taxon>
        <taxon>Pseudomonadati</taxon>
        <taxon>Pseudomonadota</taxon>
        <taxon>Gammaproteobacteria</taxon>
        <taxon>Enterobacterales</taxon>
        <taxon>Morganellaceae</taxon>
        <taxon>Xenorhabdus</taxon>
    </lineage>
</organism>
<proteinExistence type="predicted"/>
<dbReference type="EMBL" id="LFCV01000050">
    <property type="protein sequence ID" value="KMJ45555.1"/>
    <property type="molecule type" value="Genomic_DNA"/>
</dbReference>